<evidence type="ECO:0000313" key="2">
    <source>
        <dbReference type="EMBL" id="SAL88413.1"/>
    </source>
</evidence>
<dbReference type="AlphaFoldDB" id="A0A158L616"/>
<keyword evidence="3" id="KW-1185">Reference proteome</keyword>
<feature type="region of interest" description="Disordered" evidence="1">
    <location>
        <begin position="43"/>
        <end position="67"/>
    </location>
</feature>
<gene>
    <name evidence="2" type="ORF">AWB74_08551</name>
</gene>
<evidence type="ECO:0000313" key="3">
    <source>
        <dbReference type="Proteomes" id="UP000055019"/>
    </source>
</evidence>
<organism evidence="2 3">
    <name type="scientific">Caballeronia arvi</name>
    <dbReference type="NCBI Taxonomy" id="1777135"/>
    <lineage>
        <taxon>Bacteria</taxon>
        <taxon>Pseudomonadati</taxon>
        <taxon>Pseudomonadota</taxon>
        <taxon>Betaproteobacteria</taxon>
        <taxon>Burkholderiales</taxon>
        <taxon>Burkholderiaceae</taxon>
        <taxon>Caballeronia</taxon>
    </lineage>
</organism>
<evidence type="ECO:0000256" key="1">
    <source>
        <dbReference type="SAM" id="MobiDB-lite"/>
    </source>
</evidence>
<name>A0A158L616_9BURK</name>
<protein>
    <submittedName>
        <fullName evidence="2">Uncharacterized protein</fullName>
    </submittedName>
</protein>
<comment type="caution">
    <text evidence="2">The sequence shown here is derived from an EMBL/GenBank/DDBJ whole genome shotgun (WGS) entry which is preliminary data.</text>
</comment>
<sequence>MRRAKRALPLLAATAEIINESLACAETTLKGINLGGKQTTAHIAESQGRKYSHGQVRAKDSDHSDVPDASVKANCRLLIDVGLNINLDAESLILIRTMHRISPRPSSPDDF</sequence>
<dbReference type="EMBL" id="FCOM02000130">
    <property type="protein sequence ID" value="SAL88413.1"/>
    <property type="molecule type" value="Genomic_DNA"/>
</dbReference>
<proteinExistence type="predicted"/>
<reference evidence="2" key="1">
    <citation type="submission" date="2016-01" db="EMBL/GenBank/DDBJ databases">
        <authorList>
            <person name="Peeters C."/>
        </authorList>
    </citation>
    <scope>NUCLEOTIDE SEQUENCE [LARGE SCALE GENOMIC DNA]</scope>
    <source>
        <strain evidence="2">LMG 29317</strain>
    </source>
</reference>
<feature type="compositionally biased region" description="Basic and acidic residues" evidence="1">
    <location>
        <begin position="57"/>
        <end position="66"/>
    </location>
</feature>
<dbReference type="Proteomes" id="UP000055019">
    <property type="component" value="Unassembled WGS sequence"/>
</dbReference>
<accession>A0A158L616</accession>